<keyword evidence="2" id="KW-1185">Reference proteome</keyword>
<name>A0ABY1QT23_9BACT</name>
<protein>
    <submittedName>
        <fullName evidence="1">Uncharacterized protein</fullName>
    </submittedName>
</protein>
<proteinExistence type="predicted"/>
<accession>A0ABY1QT23</accession>
<dbReference type="Proteomes" id="UP001158067">
    <property type="component" value="Unassembled WGS sequence"/>
</dbReference>
<evidence type="ECO:0000313" key="1">
    <source>
        <dbReference type="EMBL" id="SMP80024.1"/>
    </source>
</evidence>
<comment type="caution">
    <text evidence="1">The sequence shown here is derived from an EMBL/GenBank/DDBJ whole genome shotgun (WGS) entry which is preliminary data.</text>
</comment>
<dbReference type="EMBL" id="FXUG01000042">
    <property type="protein sequence ID" value="SMP80024.1"/>
    <property type="molecule type" value="Genomic_DNA"/>
</dbReference>
<reference evidence="1 2" key="1">
    <citation type="submission" date="2017-05" db="EMBL/GenBank/DDBJ databases">
        <authorList>
            <person name="Varghese N."/>
            <person name="Submissions S."/>
        </authorList>
    </citation>
    <scope>NUCLEOTIDE SEQUENCE [LARGE SCALE GENOMIC DNA]</scope>
    <source>
        <strain evidence="1 2">DSM 25457</strain>
    </source>
</reference>
<gene>
    <name evidence="1" type="ORF">SAMN06265222_1421</name>
</gene>
<evidence type="ECO:0000313" key="2">
    <source>
        <dbReference type="Proteomes" id="UP001158067"/>
    </source>
</evidence>
<organism evidence="1 2">
    <name type="scientific">Neorhodopirellula lusitana</name>
    <dbReference type="NCBI Taxonomy" id="445327"/>
    <lineage>
        <taxon>Bacteria</taxon>
        <taxon>Pseudomonadati</taxon>
        <taxon>Planctomycetota</taxon>
        <taxon>Planctomycetia</taxon>
        <taxon>Pirellulales</taxon>
        <taxon>Pirellulaceae</taxon>
        <taxon>Neorhodopirellula</taxon>
    </lineage>
</organism>
<sequence>MLVTPTLEVSARSPTPAIACARVVDRHRTEGYARGRSGNQVKSTHSLQVHRADNQRMHRSKCAFVPVVAFGILPPPLRHPCPVMLGVIRLNQSLAWKHGGAMHLWPPAPA</sequence>